<dbReference type="CDD" id="cd08236">
    <property type="entry name" value="sugar_DH"/>
    <property type="match status" value="1"/>
</dbReference>
<organism evidence="6 7">
    <name type="scientific">Fibrella rubiginis</name>
    <dbReference type="NCBI Taxonomy" id="2817060"/>
    <lineage>
        <taxon>Bacteria</taxon>
        <taxon>Pseudomonadati</taxon>
        <taxon>Bacteroidota</taxon>
        <taxon>Cytophagia</taxon>
        <taxon>Cytophagales</taxon>
        <taxon>Spirosomataceae</taxon>
        <taxon>Fibrella</taxon>
    </lineage>
</organism>
<comment type="similarity">
    <text evidence="4">Belongs to the zinc-containing alcohol dehydrogenase family.</text>
</comment>
<dbReference type="PROSITE" id="PS00059">
    <property type="entry name" value="ADH_ZINC"/>
    <property type="match status" value="1"/>
</dbReference>
<evidence type="ECO:0000256" key="2">
    <source>
        <dbReference type="ARBA" id="ARBA00022833"/>
    </source>
</evidence>
<dbReference type="PANTHER" id="PTHR43401:SF2">
    <property type="entry name" value="L-THREONINE 3-DEHYDROGENASE"/>
    <property type="match status" value="1"/>
</dbReference>
<dbReference type="EMBL" id="JAFMYV010000005">
    <property type="protein sequence ID" value="MBO0937213.1"/>
    <property type="molecule type" value="Genomic_DNA"/>
</dbReference>
<evidence type="ECO:0000256" key="4">
    <source>
        <dbReference type="RuleBase" id="RU361277"/>
    </source>
</evidence>
<dbReference type="InterPro" id="IPR036291">
    <property type="entry name" value="NAD(P)-bd_dom_sf"/>
</dbReference>
<keyword evidence="2 4" id="KW-0862">Zinc</keyword>
<gene>
    <name evidence="6" type="ORF">J2I47_11700</name>
</gene>
<keyword evidence="3" id="KW-0560">Oxidoreductase</keyword>
<protein>
    <submittedName>
        <fullName evidence="6">Galactitol-1-phosphate 5-dehydrogenase</fullName>
    </submittedName>
</protein>
<evidence type="ECO:0000313" key="6">
    <source>
        <dbReference type="EMBL" id="MBO0937213.1"/>
    </source>
</evidence>
<dbReference type="RefSeq" id="WP_207364767.1">
    <property type="nucleotide sequence ID" value="NZ_JAFMYV010000005.1"/>
</dbReference>
<accession>A0A939GG79</accession>
<dbReference type="InterPro" id="IPR050129">
    <property type="entry name" value="Zn_alcohol_dh"/>
</dbReference>
<dbReference type="Pfam" id="PF00107">
    <property type="entry name" value="ADH_zinc_N"/>
    <property type="match status" value="1"/>
</dbReference>
<dbReference type="SMART" id="SM00829">
    <property type="entry name" value="PKS_ER"/>
    <property type="match status" value="1"/>
</dbReference>
<dbReference type="InterPro" id="IPR020843">
    <property type="entry name" value="ER"/>
</dbReference>
<comment type="caution">
    <text evidence="6">The sequence shown here is derived from an EMBL/GenBank/DDBJ whole genome shotgun (WGS) entry which is preliminary data.</text>
</comment>
<dbReference type="Gene3D" id="3.40.50.720">
    <property type="entry name" value="NAD(P)-binding Rossmann-like Domain"/>
    <property type="match status" value="1"/>
</dbReference>
<proteinExistence type="inferred from homology"/>
<dbReference type="Proteomes" id="UP000664034">
    <property type="component" value="Unassembled WGS sequence"/>
</dbReference>
<comment type="cofactor">
    <cofactor evidence="4">
        <name>Zn(2+)</name>
        <dbReference type="ChEBI" id="CHEBI:29105"/>
    </cofactor>
</comment>
<evidence type="ECO:0000256" key="3">
    <source>
        <dbReference type="ARBA" id="ARBA00023002"/>
    </source>
</evidence>
<dbReference type="SUPFAM" id="SSF51735">
    <property type="entry name" value="NAD(P)-binding Rossmann-fold domains"/>
    <property type="match status" value="1"/>
</dbReference>
<dbReference type="InterPro" id="IPR002328">
    <property type="entry name" value="ADH_Zn_CS"/>
</dbReference>
<sequence length="350" mass="36951">MKALVLTEYNNFELQDLDQPTPGPNEVLIRVQAVGICGSDVHGMDGSTGRRVPPIVMGHEASGIITQVGTEVRNWAVGDRVTFDSTVYQLDDWYSRRGMYNLSDGREVVGVSTPLFKRNGAFAEFVTVPQHILYAIPAGVSFTQAALVEPVAVALHALSLTPLAVNESAVVVGAGMIGLFVVQALKLAGTNPIIAIDLDDDRLALALKLGATHALRADSADPAESGQALAEQVKSLTHGRGADVAFEVVGIAPTVQTAIACVRKGATVTLVGNLSPSIEIPLQAVVTQQLRLQGSCAINGEYEAALSLIASGKINVEAILSAEAPLTAGADWFRRLYNKEKGLIKVVLKP</sequence>
<dbReference type="GO" id="GO:0016616">
    <property type="term" value="F:oxidoreductase activity, acting on the CH-OH group of donors, NAD or NADP as acceptor"/>
    <property type="evidence" value="ECO:0007669"/>
    <property type="project" value="UniProtKB-ARBA"/>
</dbReference>
<dbReference type="InterPro" id="IPR013154">
    <property type="entry name" value="ADH-like_N"/>
</dbReference>
<dbReference type="GO" id="GO:0008270">
    <property type="term" value="F:zinc ion binding"/>
    <property type="evidence" value="ECO:0007669"/>
    <property type="project" value="InterPro"/>
</dbReference>
<evidence type="ECO:0000256" key="1">
    <source>
        <dbReference type="ARBA" id="ARBA00022723"/>
    </source>
</evidence>
<name>A0A939GG79_9BACT</name>
<dbReference type="AlphaFoldDB" id="A0A939GG79"/>
<dbReference type="Gene3D" id="3.90.180.10">
    <property type="entry name" value="Medium-chain alcohol dehydrogenases, catalytic domain"/>
    <property type="match status" value="1"/>
</dbReference>
<feature type="domain" description="Enoyl reductase (ER)" evidence="5">
    <location>
        <begin position="7"/>
        <end position="348"/>
    </location>
</feature>
<dbReference type="PANTHER" id="PTHR43401">
    <property type="entry name" value="L-THREONINE 3-DEHYDROGENASE"/>
    <property type="match status" value="1"/>
</dbReference>
<dbReference type="InterPro" id="IPR013149">
    <property type="entry name" value="ADH-like_C"/>
</dbReference>
<keyword evidence="7" id="KW-1185">Reference proteome</keyword>
<dbReference type="SUPFAM" id="SSF50129">
    <property type="entry name" value="GroES-like"/>
    <property type="match status" value="1"/>
</dbReference>
<dbReference type="InterPro" id="IPR011032">
    <property type="entry name" value="GroES-like_sf"/>
</dbReference>
<evidence type="ECO:0000313" key="7">
    <source>
        <dbReference type="Proteomes" id="UP000664034"/>
    </source>
</evidence>
<keyword evidence="1 4" id="KW-0479">Metal-binding</keyword>
<evidence type="ECO:0000259" key="5">
    <source>
        <dbReference type="SMART" id="SM00829"/>
    </source>
</evidence>
<reference evidence="6" key="1">
    <citation type="submission" date="2021-03" db="EMBL/GenBank/DDBJ databases">
        <title>Fibrella sp. HMF5335 genome sequencing and assembly.</title>
        <authorList>
            <person name="Kang H."/>
            <person name="Kim H."/>
            <person name="Bae S."/>
            <person name="Joh K."/>
        </authorList>
    </citation>
    <scope>NUCLEOTIDE SEQUENCE</scope>
    <source>
        <strain evidence="6">HMF5335</strain>
    </source>
</reference>
<dbReference type="Pfam" id="PF08240">
    <property type="entry name" value="ADH_N"/>
    <property type="match status" value="1"/>
</dbReference>